<accession>A0A1F5VMU2</accession>
<dbReference type="InterPro" id="IPR001119">
    <property type="entry name" value="SLH_dom"/>
</dbReference>
<comment type="caution">
    <text evidence="2">The sequence shown here is derived from an EMBL/GenBank/DDBJ whole genome shotgun (WGS) entry which is preliminary data.</text>
</comment>
<feature type="domain" description="SLH" evidence="1">
    <location>
        <begin position="236"/>
        <end position="299"/>
    </location>
</feature>
<dbReference type="EMBL" id="MFGW01000132">
    <property type="protein sequence ID" value="OGF64703.1"/>
    <property type="molecule type" value="Genomic_DNA"/>
</dbReference>
<name>A0A1F5VMU2_9BACT</name>
<evidence type="ECO:0000313" key="3">
    <source>
        <dbReference type="Proteomes" id="UP000178943"/>
    </source>
</evidence>
<dbReference type="Pfam" id="PF00395">
    <property type="entry name" value="SLH"/>
    <property type="match status" value="2"/>
</dbReference>
<proteinExistence type="predicted"/>
<dbReference type="PANTHER" id="PTHR42754">
    <property type="entry name" value="ENDOGLUCANASE"/>
    <property type="match status" value="1"/>
</dbReference>
<dbReference type="Proteomes" id="UP000178943">
    <property type="component" value="Unassembled WGS sequence"/>
</dbReference>
<gene>
    <name evidence="2" type="ORF">A2Y62_14700</name>
</gene>
<dbReference type="AlphaFoldDB" id="A0A1F5VMU2"/>
<evidence type="ECO:0000259" key="1">
    <source>
        <dbReference type="PROSITE" id="PS51272"/>
    </source>
</evidence>
<dbReference type="STRING" id="1817863.A2Y62_14700"/>
<protein>
    <recommendedName>
        <fullName evidence="1">SLH domain-containing protein</fullName>
    </recommendedName>
</protein>
<organism evidence="2 3">
    <name type="scientific">Candidatus Fischerbacteria bacterium RBG_13_37_8</name>
    <dbReference type="NCBI Taxonomy" id="1817863"/>
    <lineage>
        <taxon>Bacteria</taxon>
        <taxon>Candidatus Fischeribacteriota</taxon>
    </lineage>
</organism>
<evidence type="ECO:0000313" key="2">
    <source>
        <dbReference type="EMBL" id="OGF64703.1"/>
    </source>
</evidence>
<reference evidence="2 3" key="1">
    <citation type="journal article" date="2016" name="Nat. Commun.">
        <title>Thousands of microbial genomes shed light on interconnected biogeochemical processes in an aquifer system.</title>
        <authorList>
            <person name="Anantharaman K."/>
            <person name="Brown C.T."/>
            <person name="Hug L.A."/>
            <person name="Sharon I."/>
            <person name="Castelle C.J."/>
            <person name="Probst A.J."/>
            <person name="Thomas B.C."/>
            <person name="Singh A."/>
            <person name="Wilkins M.J."/>
            <person name="Karaoz U."/>
            <person name="Brodie E.L."/>
            <person name="Williams K.H."/>
            <person name="Hubbard S.S."/>
            <person name="Banfield J.F."/>
        </authorList>
    </citation>
    <scope>NUCLEOTIDE SEQUENCE [LARGE SCALE GENOMIC DNA]</scope>
</reference>
<sequence>MLLSGEAEGQQAWARIYGGSGLDRANSIQQTTDGGYIVAGNSYSFGAGQSDVWVIKMNSSGDIDASCSFINTASVVTASANVSVLTPAIVTSNSTATVIDTAVVAIDANLTSSTLCANGPLLISHKPSVDDSSSPTPNGIIETDETTDLAGTIDNEGINTAASVSGLLTTADPININIAFSTYPDIAPGTSGSSLVNYKITAPSANRPSTHWDFTVTETTDCSACYPAWYDFTYHVGNSFSDVVPSYLFYSYIETLLHSGVTAGCTTSNYCPDLYVSRDQMAKFVCAAMQKKAGGSCTTSGCTGIFTDVSGSNIFCPYIEALYNAGIVSGCSASPLMYCPDGIMERQAMAKFICLAMEAVEPGSCSTAACAEIFADVPSGNIFCSFIEGVYNASVVSGCQASPLMYCPSVNVTRAQMSKFIINAFSFSL</sequence>
<dbReference type="PROSITE" id="PS51272">
    <property type="entry name" value="SLH"/>
    <property type="match status" value="1"/>
</dbReference>
<dbReference type="PANTHER" id="PTHR42754:SF1">
    <property type="entry name" value="LIPOPROTEIN"/>
    <property type="match status" value="1"/>
</dbReference>